<reference evidence="3" key="1">
    <citation type="submission" date="2012-06" db="EMBL/GenBank/DDBJ databases">
        <title>The complete genome of Belliella baltica DSM 15883.</title>
        <authorList>
            <person name="Lucas S."/>
            <person name="Copeland A."/>
            <person name="Lapidus A."/>
            <person name="Goodwin L."/>
            <person name="Pitluck S."/>
            <person name="Peters L."/>
            <person name="Mikhailova N."/>
            <person name="Davenport K."/>
            <person name="Kyrpides N."/>
            <person name="Mavromatis K."/>
            <person name="Pagani I."/>
            <person name="Ivanova N."/>
            <person name="Ovchinnikova G."/>
            <person name="Zeytun A."/>
            <person name="Detter J.C."/>
            <person name="Han C."/>
            <person name="Land M."/>
            <person name="Hauser L."/>
            <person name="Markowitz V."/>
            <person name="Cheng J.-F."/>
            <person name="Hugenholtz P."/>
            <person name="Woyke T."/>
            <person name="Wu D."/>
            <person name="Tindall B."/>
            <person name="Pomrenke H."/>
            <person name="Brambilla E."/>
            <person name="Klenk H.-P."/>
            <person name="Eisen J.A."/>
        </authorList>
    </citation>
    <scope>NUCLEOTIDE SEQUENCE [LARGE SCALE GENOMIC DNA]</scope>
    <source>
        <strain evidence="3">DSM 15883 / CIP 108006 / LMG 21964 / BA134</strain>
    </source>
</reference>
<dbReference type="KEGG" id="bbd:Belba_2140"/>
<protein>
    <submittedName>
        <fullName evidence="2">Uncharacterized protein</fullName>
    </submittedName>
</protein>
<dbReference type="HOGENOM" id="CLU_3247796_0_0_10"/>
<gene>
    <name evidence="2" type="ordered locus">Belba_2140</name>
</gene>
<evidence type="ECO:0000313" key="3">
    <source>
        <dbReference type="Proteomes" id="UP000006050"/>
    </source>
</evidence>
<sequence length="42" mass="4577">MAKKISRVTKESKLDKRTTSGRAAAGKDATNKNISKKMLKGK</sequence>
<feature type="compositionally biased region" description="Basic and acidic residues" evidence="1">
    <location>
        <begin position="8"/>
        <end position="18"/>
    </location>
</feature>
<evidence type="ECO:0000256" key="1">
    <source>
        <dbReference type="SAM" id="MobiDB-lite"/>
    </source>
</evidence>
<dbReference type="RefSeq" id="WP_014772671.1">
    <property type="nucleotide sequence ID" value="NC_018010.1"/>
</dbReference>
<organism evidence="2 3">
    <name type="scientific">Belliella baltica (strain DSM 15883 / CIP 108006 / LMG 21964 / BA134)</name>
    <dbReference type="NCBI Taxonomy" id="866536"/>
    <lineage>
        <taxon>Bacteria</taxon>
        <taxon>Pseudomonadati</taxon>
        <taxon>Bacteroidota</taxon>
        <taxon>Cytophagia</taxon>
        <taxon>Cytophagales</taxon>
        <taxon>Cyclobacteriaceae</taxon>
        <taxon>Belliella</taxon>
    </lineage>
</organism>
<keyword evidence="3" id="KW-1185">Reference proteome</keyword>
<accession>I3Z639</accession>
<evidence type="ECO:0000313" key="2">
    <source>
        <dbReference type="EMBL" id="AFL84707.1"/>
    </source>
</evidence>
<proteinExistence type="predicted"/>
<dbReference type="EMBL" id="CP003281">
    <property type="protein sequence ID" value="AFL84707.1"/>
    <property type="molecule type" value="Genomic_DNA"/>
</dbReference>
<feature type="region of interest" description="Disordered" evidence="1">
    <location>
        <begin position="1"/>
        <end position="42"/>
    </location>
</feature>
<dbReference type="Proteomes" id="UP000006050">
    <property type="component" value="Chromosome"/>
</dbReference>
<name>I3Z639_BELBD</name>
<dbReference type="AlphaFoldDB" id="I3Z639"/>